<gene>
    <name evidence="1" type="ORF">FEF34_36055</name>
</gene>
<sequence>MPTQHAPTTARSRVTLFPLEGLTVAYTTQSGDTRGLGDIAVVAVTTPDTAEGRDLWALARSMWSRASQRQEQARWILTQATRARIVRAHDHQDLPDTKWTAELDSPFQLDALFANHETLLTGRMKIG</sequence>
<dbReference type="OrthoDB" id="4297937at2"/>
<evidence type="ECO:0000313" key="1">
    <source>
        <dbReference type="EMBL" id="TLQ47636.1"/>
    </source>
</evidence>
<dbReference type="AlphaFoldDB" id="A0A5R9ECC0"/>
<evidence type="ECO:0000313" key="2">
    <source>
        <dbReference type="Proteomes" id="UP000305921"/>
    </source>
</evidence>
<keyword evidence="2" id="KW-1185">Reference proteome</keyword>
<dbReference type="Proteomes" id="UP000305921">
    <property type="component" value="Unassembled WGS sequence"/>
</dbReference>
<name>A0A5R9ECC0_9ACTN</name>
<dbReference type="RefSeq" id="WP_138056911.1">
    <property type="nucleotide sequence ID" value="NZ_VAWE01000001.1"/>
</dbReference>
<comment type="caution">
    <text evidence="1">The sequence shown here is derived from an EMBL/GenBank/DDBJ whole genome shotgun (WGS) entry which is preliminary data.</text>
</comment>
<accession>A0A5R9ECC0</accession>
<organism evidence="1 2">
    <name type="scientific">Streptomyces marianii</name>
    <dbReference type="NCBI Taxonomy" id="1817406"/>
    <lineage>
        <taxon>Bacteria</taxon>
        <taxon>Bacillati</taxon>
        <taxon>Actinomycetota</taxon>
        <taxon>Actinomycetes</taxon>
        <taxon>Kitasatosporales</taxon>
        <taxon>Streptomycetaceae</taxon>
        <taxon>Streptomyces</taxon>
    </lineage>
</organism>
<proteinExistence type="predicted"/>
<protein>
    <submittedName>
        <fullName evidence="1">Uncharacterized protein</fullName>
    </submittedName>
</protein>
<dbReference type="EMBL" id="VAWE01000001">
    <property type="protein sequence ID" value="TLQ47636.1"/>
    <property type="molecule type" value="Genomic_DNA"/>
</dbReference>
<reference evidence="1 2" key="1">
    <citation type="submission" date="2019-05" db="EMBL/GenBank/DDBJ databases">
        <title>Streptomyces marianii sp. nov., a novel marine actinomycete from southern coast of India.</title>
        <authorList>
            <person name="Iniyan A.M."/>
            <person name="Wink J."/>
            <person name="Ramprasad E."/>
            <person name="Ramana C.V."/>
            <person name="Bunk B."/>
            <person name="Sproer C."/>
            <person name="Joseph F.-J.R.S."/>
            <person name="Vincent S.G.P."/>
        </authorList>
    </citation>
    <scope>NUCLEOTIDE SEQUENCE [LARGE SCALE GENOMIC DNA]</scope>
    <source>
        <strain evidence="1 2">ICN19</strain>
    </source>
</reference>